<proteinExistence type="predicted"/>
<dbReference type="Proteomes" id="UP000254088">
    <property type="component" value="Unassembled WGS sequence"/>
</dbReference>
<gene>
    <name evidence="1" type="ORF">NCTC10429_03170</name>
</gene>
<evidence type="ECO:0000313" key="2">
    <source>
        <dbReference type="Proteomes" id="UP000254088"/>
    </source>
</evidence>
<dbReference type="AlphaFoldDB" id="A0A377CGR6"/>
<reference evidence="1 2" key="1">
    <citation type="submission" date="2018-06" db="EMBL/GenBank/DDBJ databases">
        <authorList>
            <consortium name="Pathogen Informatics"/>
            <person name="Doyle S."/>
        </authorList>
    </citation>
    <scope>NUCLEOTIDE SEQUENCE [LARGE SCALE GENOMIC DNA]</scope>
    <source>
        <strain evidence="1 2">NCTC10429</strain>
    </source>
</reference>
<dbReference type="EMBL" id="UGEX01000001">
    <property type="protein sequence ID" value="STL92158.1"/>
    <property type="molecule type" value="Genomic_DNA"/>
</dbReference>
<name>A0A377CGR6_ECOLX</name>
<accession>A0A377CGR6</accession>
<dbReference type="InterPro" id="IPR012340">
    <property type="entry name" value="NA-bd_OB-fold"/>
</dbReference>
<protein>
    <submittedName>
        <fullName evidence="1">Uncharacterized protein</fullName>
    </submittedName>
</protein>
<sequence length="116" mass="12945">MTRVSVAAVKNLKGAACTDKAEGGLLMAVNNLDRSRWYMGKVLWFGGYNSKTDRQNNFGFLLSENGNELFFHKNEISRNYTPADNTPVLFREGIGKNGKPTAFNVHILDKTDEENG</sequence>
<evidence type="ECO:0000313" key="1">
    <source>
        <dbReference type="EMBL" id="STL92158.1"/>
    </source>
</evidence>
<dbReference type="SUPFAM" id="SSF50249">
    <property type="entry name" value="Nucleic acid-binding proteins"/>
    <property type="match status" value="1"/>
</dbReference>
<organism evidence="1 2">
    <name type="scientific">Escherichia coli</name>
    <dbReference type="NCBI Taxonomy" id="562"/>
    <lineage>
        <taxon>Bacteria</taxon>
        <taxon>Pseudomonadati</taxon>
        <taxon>Pseudomonadota</taxon>
        <taxon>Gammaproteobacteria</taxon>
        <taxon>Enterobacterales</taxon>
        <taxon>Enterobacteriaceae</taxon>
        <taxon>Escherichia</taxon>
    </lineage>
</organism>
<dbReference type="Gene3D" id="2.40.50.140">
    <property type="entry name" value="Nucleic acid-binding proteins"/>
    <property type="match status" value="1"/>
</dbReference>